<name>A0A1Z5TGG4_HORWE</name>
<dbReference type="VEuPathDB" id="FungiDB:BTJ68_06112"/>
<dbReference type="EMBL" id="MUNK01000049">
    <property type="protein sequence ID" value="OTA35124.1"/>
    <property type="molecule type" value="Genomic_DNA"/>
</dbReference>
<evidence type="ECO:0000313" key="2">
    <source>
        <dbReference type="EMBL" id="OTA35124.1"/>
    </source>
</evidence>
<evidence type="ECO:0000256" key="1">
    <source>
        <dbReference type="SAM" id="SignalP"/>
    </source>
</evidence>
<dbReference type="AlphaFoldDB" id="A0A1Z5TGG4"/>
<protein>
    <submittedName>
        <fullName evidence="2">Uncharacterized protein</fullName>
    </submittedName>
</protein>
<dbReference type="Pfam" id="PF19535">
    <property type="entry name" value="DUF6060"/>
    <property type="match status" value="1"/>
</dbReference>
<sequence length="257" mass="27778">MQALVLTALAALIPLCARQAKAQGYDYSPEYWCRGFNQTGNYTQGYEDEYSHRISEAVICNSTNAITDGGDKNGTCAIQAGGFFESTYHTNVSAYDFRWGGIYGTGNYTYNAGNAVAYTITNLTNATGLTYTHFGGVEPALYHIEEGTNAYIAFTPLFRCISGRLSECPMELDLNDTFVEVCEPMYTGQIIDTRGGLAVYEGNSYIKMVNKTEAANLTGNPNERPPTGLSTGGAGLVGVEHWGILACAIAMVFAFLV</sequence>
<dbReference type="OrthoDB" id="3888670at2759"/>
<comment type="caution">
    <text evidence="2">The sequence shown here is derived from an EMBL/GenBank/DDBJ whole genome shotgun (WGS) entry which is preliminary data.</text>
</comment>
<proteinExistence type="predicted"/>
<keyword evidence="3" id="KW-1185">Reference proteome</keyword>
<keyword evidence="1" id="KW-0732">Signal</keyword>
<feature type="chain" id="PRO_5012238821" evidence="1">
    <location>
        <begin position="23"/>
        <end position="257"/>
    </location>
</feature>
<reference evidence="2" key="1">
    <citation type="submission" date="2017-01" db="EMBL/GenBank/DDBJ databases">
        <title>The recent genome duplication of the halophilic yeast Hortaea werneckii: insights from long-read sequencing.</title>
        <authorList>
            <person name="Sinha S."/>
            <person name="Flibotte S."/>
            <person name="Neira M."/>
            <person name="Lenassi M."/>
            <person name="Gostincar C."/>
            <person name="Stajich J.E."/>
            <person name="Nislow C.E."/>
        </authorList>
    </citation>
    <scope>NUCLEOTIDE SEQUENCE [LARGE SCALE GENOMIC DNA]</scope>
    <source>
        <strain evidence="2">EXF-2000</strain>
    </source>
</reference>
<dbReference type="InterPro" id="IPR045702">
    <property type="entry name" value="DUF6060"/>
</dbReference>
<feature type="signal peptide" evidence="1">
    <location>
        <begin position="1"/>
        <end position="22"/>
    </location>
</feature>
<dbReference type="InParanoid" id="A0A1Z5TGG4"/>
<gene>
    <name evidence="2" type="ORF">BTJ68_06112</name>
</gene>
<accession>A0A1Z5TGG4</accession>
<organism evidence="2 3">
    <name type="scientific">Hortaea werneckii EXF-2000</name>
    <dbReference type="NCBI Taxonomy" id="1157616"/>
    <lineage>
        <taxon>Eukaryota</taxon>
        <taxon>Fungi</taxon>
        <taxon>Dikarya</taxon>
        <taxon>Ascomycota</taxon>
        <taxon>Pezizomycotina</taxon>
        <taxon>Dothideomycetes</taxon>
        <taxon>Dothideomycetidae</taxon>
        <taxon>Mycosphaerellales</taxon>
        <taxon>Teratosphaeriaceae</taxon>
        <taxon>Hortaea</taxon>
    </lineage>
</organism>
<evidence type="ECO:0000313" key="3">
    <source>
        <dbReference type="Proteomes" id="UP000194280"/>
    </source>
</evidence>
<dbReference type="Proteomes" id="UP000194280">
    <property type="component" value="Unassembled WGS sequence"/>
</dbReference>